<dbReference type="HOGENOM" id="CLU_000672_1_0_9"/>
<evidence type="ECO:0000256" key="2">
    <source>
        <dbReference type="ARBA" id="ARBA00022525"/>
    </source>
</evidence>
<dbReference type="GO" id="GO:0005576">
    <property type="term" value="C:extracellular region"/>
    <property type="evidence" value="ECO:0007669"/>
    <property type="project" value="UniProtKB-SubCell"/>
</dbReference>
<dbReference type="PRINTS" id="PR01341">
    <property type="entry name" value="SALSPVBPROT"/>
</dbReference>
<dbReference type="InterPro" id="IPR022385">
    <property type="entry name" value="Rhs_assc_core"/>
</dbReference>
<dbReference type="SUPFAM" id="SSF69318">
    <property type="entry name" value="Integrin alpha N-terminal domain"/>
    <property type="match status" value="1"/>
</dbReference>
<evidence type="ECO:0000259" key="7">
    <source>
        <dbReference type="Pfam" id="PF12256"/>
    </source>
</evidence>
<feature type="transmembrane region" description="Helical" evidence="5">
    <location>
        <begin position="2277"/>
        <end position="2293"/>
    </location>
</feature>
<dbReference type="Proteomes" id="UP000001556">
    <property type="component" value="Chromosome"/>
</dbReference>
<dbReference type="InterPro" id="IPR022044">
    <property type="entry name" value="TcdB_toxin_mid/C"/>
</dbReference>
<feature type="transmembrane region" description="Helical" evidence="5">
    <location>
        <begin position="2251"/>
        <end position="2270"/>
    </location>
</feature>
<dbReference type="Pfam" id="PF12256">
    <property type="entry name" value="TcdB_toxin_midN"/>
    <property type="match status" value="1"/>
</dbReference>
<dbReference type="InterPro" id="IPR028994">
    <property type="entry name" value="Integrin_alpha_N"/>
</dbReference>
<evidence type="ECO:0000256" key="1">
    <source>
        <dbReference type="ARBA" id="ARBA00004613"/>
    </source>
</evidence>
<feature type="compositionally biased region" description="Basic and acidic residues" evidence="4">
    <location>
        <begin position="1465"/>
        <end position="1482"/>
    </location>
</feature>
<dbReference type="OrthoDB" id="9815752at2"/>
<dbReference type="PANTHER" id="PTHR32305">
    <property type="match status" value="1"/>
</dbReference>
<evidence type="ECO:0000313" key="9">
    <source>
        <dbReference type="Proteomes" id="UP000001556"/>
    </source>
</evidence>
<feature type="transmembrane region" description="Helical" evidence="5">
    <location>
        <begin position="2341"/>
        <end position="2360"/>
    </location>
</feature>
<dbReference type="KEGG" id="drm:Dred_0998"/>
<dbReference type="RefSeq" id="WP_011877362.1">
    <property type="nucleotide sequence ID" value="NC_009253.1"/>
</dbReference>
<evidence type="ECO:0000259" key="6">
    <source>
        <dbReference type="Pfam" id="PF12255"/>
    </source>
</evidence>
<dbReference type="PANTHER" id="PTHR32305:SF15">
    <property type="entry name" value="PROTEIN RHSA-RELATED"/>
    <property type="match status" value="1"/>
</dbReference>
<dbReference type="Pfam" id="PF03534">
    <property type="entry name" value="SpvB"/>
    <property type="match status" value="1"/>
</dbReference>
<dbReference type="InterPro" id="IPR050708">
    <property type="entry name" value="T6SS_VgrG/RHS"/>
</dbReference>
<feature type="transmembrane region" description="Helical" evidence="5">
    <location>
        <begin position="2299"/>
        <end position="2320"/>
    </location>
</feature>
<feature type="transmembrane region" description="Helical" evidence="5">
    <location>
        <begin position="2372"/>
        <end position="2394"/>
    </location>
</feature>
<keyword evidence="9" id="KW-1185">Reference proteome</keyword>
<feature type="domain" description="Insecticide toxin TcdB middle/C-terminal" evidence="6">
    <location>
        <begin position="885"/>
        <end position="1020"/>
    </location>
</feature>
<dbReference type="GO" id="GO:0005737">
    <property type="term" value="C:cytoplasm"/>
    <property type="evidence" value="ECO:0007669"/>
    <property type="project" value="InterPro"/>
</dbReference>
<dbReference type="STRING" id="349161.Dred_0998"/>
<organism evidence="8 9">
    <name type="scientific">Desulforamulus reducens (strain ATCC BAA-1160 / DSM 100696 / MI-1)</name>
    <name type="common">Desulfotomaculum reducens</name>
    <dbReference type="NCBI Taxonomy" id="349161"/>
    <lineage>
        <taxon>Bacteria</taxon>
        <taxon>Bacillati</taxon>
        <taxon>Bacillota</taxon>
        <taxon>Clostridia</taxon>
        <taxon>Eubacteriales</taxon>
        <taxon>Peptococcaceae</taxon>
        <taxon>Desulforamulus</taxon>
    </lineage>
</organism>
<keyword evidence="5" id="KW-0472">Membrane</keyword>
<dbReference type="NCBIfam" id="TIGR03696">
    <property type="entry name" value="Rhs_assc_core"/>
    <property type="match status" value="1"/>
</dbReference>
<dbReference type="InterPro" id="IPR022045">
    <property type="entry name" value="TcdB_toxin_mid/N"/>
</dbReference>
<gene>
    <name evidence="8" type="ordered locus">Dred_0998</name>
</gene>
<dbReference type="InterPro" id="IPR003284">
    <property type="entry name" value="Sal_SpvB"/>
</dbReference>
<evidence type="ECO:0000256" key="3">
    <source>
        <dbReference type="ARBA" id="ARBA00023026"/>
    </source>
</evidence>
<evidence type="ECO:0000313" key="8">
    <source>
        <dbReference type="EMBL" id="ABO49533.1"/>
    </source>
</evidence>
<name>A4J380_DESRM</name>
<reference evidence="8 9" key="1">
    <citation type="submission" date="2007-03" db="EMBL/GenBank/DDBJ databases">
        <title>Complete sequence of Desulfotomaculum reducens MI-1.</title>
        <authorList>
            <consortium name="US DOE Joint Genome Institute"/>
            <person name="Copeland A."/>
            <person name="Lucas S."/>
            <person name="Lapidus A."/>
            <person name="Barry K."/>
            <person name="Detter J.C."/>
            <person name="Glavina del Rio T."/>
            <person name="Hammon N."/>
            <person name="Israni S."/>
            <person name="Dalin E."/>
            <person name="Tice H."/>
            <person name="Pitluck S."/>
            <person name="Sims D."/>
            <person name="Brettin T."/>
            <person name="Bruce D."/>
            <person name="Han C."/>
            <person name="Tapia R."/>
            <person name="Schmutz J."/>
            <person name="Larimer F."/>
            <person name="Land M."/>
            <person name="Hauser L."/>
            <person name="Kyrpides N."/>
            <person name="Kim E."/>
            <person name="Tebo B.M."/>
            <person name="Richardson P."/>
        </authorList>
    </citation>
    <scope>NUCLEOTIDE SEQUENCE [LARGE SCALE GENOMIC DNA]</scope>
    <source>
        <strain evidence="8 9">MI-1</strain>
    </source>
</reference>
<sequence length="2558" mass="289555">MGNKIKSFTNQKDKSKISFTELSLPKGGGAIKGIGETFQPDPFSGTANLSIPVQMSPCRDFEPKISLNYNSGTGNGIFGIGFSISIPNISRKTEKGIPRYNDTDTFLFSNAEDLVSKMVKNQEGSWVKEERHVEENRVGWKVLSYIPRIEGLFAQIEYWQNSWESFWKVTTKDNTTSIYGQSENARIADPHDNTRVFKWLIEKTYDAKGNKIEYFYKQEDNENAPDNICEKNRTYATNKYVSSIKYGNYLDGKGEEAWAFEVVFDYGQYDISDQYLSQPGCNPYIPARKWPARQDPFSSYRSGFEIRTLRLCRNILMFHHFKKELGETPCLVKATQLTYREPAQQLQNSNNPFTKILQLSQVELKGFKRKENGSYQFRSMPSLKLTYSCLMPAGGKFDTLKVGNSTAVPVSTGQIRYNFVDLYGDGIPGLLYSDDKATLYWKPKGNGEYEYPEPAAQFPIEKDLKKGEYTLVSLEGNGRLDLVVGTPQRGGFYEGNPDGSWHSYRDFATYPLDFTNSHKEMIDMNGDGLADLLLYEDNTAKIYPSLKKKGYGIPTRASLSEDYPTTSNGYAEEVLSYADMFGDGMAHRVRIRNGSVECWPNLGHGRFGKRVLFANAPRFGDTLDASRLFLADLDGTGMTDLIYAYPDKVQVFFNQGGNSFSPPLSIPLPETYSNLDQLGFADVKGNGTACLVFIKTGANAKQYYYDFSEGTKPYLLTGIDNNLGALTNIKYTSSVKYYLHDKMAGKPWKTKLPFPVQVVEKVESIDKISGLKLTTQYKYHDGFYDSVEREFRGFGFVEETDSEDFFTYAKPGLLENVAFYGLEEEHHVPPVLTKRWYHIGACIEEGVVSKQCEKEYYQQDKRGFSIPDSTFDDVVRQGCAETLRQAYRALKGQVIREEVYALDYIEGRTGHPYTVTETNFHVRLIQPLIGENRAVFSVYKKETVSFNYERNPNDPQIQHEFILAVDDFGNVKKSCRVFYPRRATPKDAVSVVHPEQTKIKAIVDLHSFINNSLDFWLLGISYESKTLEIGALDLQGQACFSFTKIKDQVGRALQNCIRNDEKFSSDKVQARLLSWERNYFWNEAQDAPLPLGQITDKALLHHSEEAVFSQELLNTVFNGKATIDMLEKEGGYAFQEGYWWNRGLVQHYLKDRFLLPWKTENSYTSFPSSLYAKAVYEYDQYSLAPVKATKFITDKITNTSSALLDYTILLPVQITDINDNVSQAFFDPLGMVIATSVFGTMGGKPAGDRDLKEYKAIPQVDTTFDDVLANPHKYLQDATTYFYYDLSAWKNKGQPARSVQLTRETHVSDLAAGEKSGMHIQINYSDGFGREIEKKLKADAGEAVLRDNAGKPVYDAAGKIVKDFAQDRWIVSGRTVYNNKAKPIKQFIPYFSATPDYELQKDIDPILPKPTIIYYDPLLRVVKTVNPKGFFSKVEFTPWEEKHFDENDTVRDSVYFKNFKETYSKDPSQEQRDEKDALDKASRSYNTPDTKVLDNTGQTFLEIRNNLGEITKDILQDIVKGTEVNCQELWDELKSKGYIETGDPPSAMGWVSGKFRPYFKGFMLGLDGRYKQFEEKIINLLKENCLTTYHELDIQGNVLFSVDPRLYYSNLKDHTDYYNFKYVYDMQKKPLSVDSADAGLKLSLSNIFGNTVHSWDSRGFHTRKMYDSLQRCVQIGVEGNDGRGLVLHQAVEKFVYGEFYEEKEEASKDKNLRGQVYKHFDQAGVVTCNLYNLKGKAVQTDRQFLADYKKEANWDNVNKSSLADELFSIGCSYDALERVISETAPDGSIYTHIYNQAGLLRKVVVAFKDGSEEEFIKDIQYNANGQRLKIIYGNGVTTEYSYTDPALRLTDILSLKPDSNNTKDFKGCLLQKIHYTYDPVGNVTRLRDNSYPTVFYNQQKVEPLSDYSYNPLYQLVSATGRQHPGIFDGSHRDGFKQSKFIPIKSSNPNDGTSLENYRQDYQYDEAGNLTNIRHISSSTSWTRQLDISKGTNRTVQIASLNGAKNFFKTAYDPCGNMLNLENLASINWSYRNNLSRVDVILRENNSSDSEYFIYDSSGQRVRKVSERKCGSLREIEEKLYLGNFEIKRIKKKSDHLESQILDRQSLHIMDGKSRIAITDIWLKDDLNRETEKTMERKFRYQLNNNLGSACLEVDEKVNIISCEEYFPYGGTSFIAGRDKREVKLKEYRYCGKERDDSTGFYYYGARYYLPWLGRWINPDPAGTVDGLNLYSFVKGNPVNFIDTSGKVGGSWLHLLYGGLTALAVGLIGGAAVGTGDYASPVVAALAGLAGMLFNKDKSALGALAIAGAGAIGSAVGGYVGRGTMSKLKEKDWQTTSVARTGLVASGLTGGTIGSLGVLAVQAVTRQFNTHNILMGAIAGFGGGILASGAQFGLFKPGDAKVPTMPVRAELKDLLPYQTRAFDRHYLELNPNPEELITNLKPKHFTVIDEETQQRVKCDLVAVHGYPRFSFVQSVHGDYNQYIDKEKLVQLLQQAGFPHQDSTTGKNIPIKLATCFGGFWESWFSTAQLVADKLGTEVYAHRWPVTVAQQSPWKKFTPN</sequence>
<keyword evidence="5" id="KW-0812">Transmembrane</keyword>
<dbReference type="Pfam" id="PF12255">
    <property type="entry name" value="TcdB_toxin_midC"/>
    <property type="match status" value="1"/>
</dbReference>
<keyword evidence="2" id="KW-0964">Secreted</keyword>
<protein>
    <submittedName>
        <fullName evidence="8">YD repeat protein</fullName>
    </submittedName>
</protein>
<feature type="region of interest" description="Disordered" evidence="4">
    <location>
        <begin position="1465"/>
        <end position="1491"/>
    </location>
</feature>
<dbReference type="EMBL" id="CP000612">
    <property type="protein sequence ID" value="ABO49533.1"/>
    <property type="molecule type" value="Genomic_DNA"/>
</dbReference>
<feature type="domain" description="Insecticide toxin TcdB middle/N-terminal" evidence="7">
    <location>
        <begin position="655"/>
        <end position="804"/>
    </location>
</feature>
<evidence type="ECO:0000256" key="5">
    <source>
        <dbReference type="SAM" id="Phobius"/>
    </source>
</evidence>
<dbReference type="Gene3D" id="2.180.10.10">
    <property type="entry name" value="RHS repeat-associated core"/>
    <property type="match status" value="1"/>
</dbReference>
<keyword evidence="3" id="KW-0843">Virulence</keyword>
<proteinExistence type="predicted"/>
<accession>A4J380</accession>
<evidence type="ECO:0000256" key="4">
    <source>
        <dbReference type="SAM" id="MobiDB-lite"/>
    </source>
</evidence>
<dbReference type="eggNOG" id="COG3209">
    <property type="taxonomic scope" value="Bacteria"/>
</dbReference>
<keyword evidence="5" id="KW-1133">Transmembrane helix</keyword>
<comment type="subcellular location">
    <subcellularLocation>
        <location evidence="1">Secreted</location>
    </subcellularLocation>
</comment>